<keyword evidence="1" id="KW-0732">Signal</keyword>
<reference evidence="2 3" key="1">
    <citation type="submission" date="2019-03" db="EMBL/GenBank/DDBJ databases">
        <title>Genomic Encyclopedia of Type Strains, Phase IV (KMG-IV): sequencing the most valuable type-strain genomes for metagenomic binning, comparative biology and taxonomic classification.</title>
        <authorList>
            <person name="Goeker M."/>
        </authorList>
    </citation>
    <scope>NUCLEOTIDE SEQUENCE [LARGE SCALE GENOMIC DNA]</scope>
    <source>
        <strain evidence="2 3">DSM 21100</strain>
    </source>
</reference>
<dbReference type="Proteomes" id="UP000295807">
    <property type="component" value="Unassembled WGS sequence"/>
</dbReference>
<evidence type="ECO:0000256" key="1">
    <source>
        <dbReference type="SAM" id="SignalP"/>
    </source>
</evidence>
<evidence type="ECO:0000313" key="2">
    <source>
        <dbReference type="EMBL" id="TCS84701.1"/>
    </source>
</evidence>
<dbReference type="EMBL" id="SMAD01000019">
    <property type="protein sequence ID" value="TCS84701.1"/>
    <property type="molecule type" value="Genomic_DNA"/>
</dbReference>
<protein>
    <recommendedName>
        <fullName evidence="4">Outer membrane protein with beta-barrel domain</fullName>
    </recommendedName>
</protein>
<dbReference type="OrthoDB" id="661636at2"/>
<keyword evidence="3" id="KW-1185">Reference proteome</keyword>
<evidence type="ECO:0000313" key="3">
    <source>
        <dbReference type="Proteomes" id="UP000295807"/>
    </source>
</evidence>
<organism evidence="2 3">
    <name type="scientific">Anseongella ginsenosidimutans</name>
    <dbReference type="NCBI Taxonomy" id="496056"/>
    <lineage>
        <taxon>Bacteria</taxon>
        <taxon>Pseudomonadati</taxon>
        <taxon>Bacteroidota</taxon>
        <taxon>Sphingobacteriia</taxon>
        <taxon>Sphingobacteriales</taxon>
        <taxon>Sphingobacteriaceae</taxon>
        <taxon>Anseongella</taxon>
    </lineage>
</organism>
<accession>A0A4V2UT87</accession>
<dbReference type="AlphaFoldDB" id="A0A4V2UT87"/>
<comment type="caution">
    <text evidence="2">The sequence shown here is derived from an EMBL/GenBank/DDBJ whole genome shotgun (WGS) entry which is preliminary data.</text>
</comment>
<name>A0A4V2UT87_9SPHI</name>
<feature type="chain" id="PRO_5020279156" description="Outer membrane protein with beta-barrel domain" evidence="1">
    <location>
        <begin position="21"/>
        <end position="188"/>
    </location>
</feature>
<dbReference type="RefSeq" id="WP_132130685.1">
    <property type="nucleotide sequence ID" value="NZ_CP042432.1"/>
</dbReference>
<gene>
    <name evidence="2" type="ORF">EDD80_11915</name>
</gene>
<feature type="signal peptide" evidence="1">
    <location>
        <begin position="1"/>
        <end position="20"/>
    </location>
</feature>
<evidence type="ECO:0008006" key="4">
    <source>
        <dbReference type="Google" id="ProtNLM"/>
    </source>
</evidence>
<sequence length="188" mass="20580">MELKYIAILPFLLFCNTCFSQENTKQAGYFNITEVGYIKGMSASYSGSKGYKAPSAGSLRTINGVFLSPEWSLGIGIGLDGYNKSHDEGLFRQYHNTAPVFFDARYYIDNSPNTPLVFTDIGYSLSWGDNFDKGLMLNIGGGYKFFPGSKTCLIAALGYNLQQIEGAVNAASDNLNLHSASLHVGFLF</sequence>
<proteinExistence type="predicted"/>